<dbReference type="InterPro" id="IPR035976">
    <property type="entry name" value="Sushi/SCR/CCP_sf"/>
</dbReference>
<evidence type="ECO:0000256" key="2">
    <source>
        <dbReference type="PROSITE-ProRule" id="PRU00302"/>
    </source>
</evidence>
<dbReference type="CDD" id="cd00033">
    <property type="entry name" value="CCP"/>
    <property type="match status" value="1"/>
</dbReference>
<dbReference type="AlphaFoldDB" id="A0A9D4H2N5"/>
<keyword evidence="5" id="KW-1185">Reference proteome</keyword>
<accession>A0A9D4H2N5</accession>
<name>A0A9D4H2N5_DREPO</name>
<protein>
    <recommendedName>
        <fullName evidence="3">Sushi domain-containing protein</fullName>
    </recommendedName>
</protein>
<keyword evidence="1" id="KW-1015">Disulfide bond</keyword>
<dbReference type="Proteomes" id="UP000828390">
    <property type="component" value="Unassembled WGS sequence"/>
</dbReference>
<evidence type="ECO:0000259" key="3">
    <source>
        <dbReference type="PROSITE" id="PS50923"/>
    </source>
</evidence>
<dbReference type="EMBL" id="JAIWYP010000005">
    <property type="protein sequence ID" value="KAH3824252.1"/>
    <property type="molecule type" value="Genomic_DNA"/>
</dbReference>
<dbReference type="SMART" id="SM00032">
    <property type="entry name" value="CCP"/>
    <property type="match status" value="1"/>
</dbReference>
<keyword evidence="2" id="KW-0768">Sushi</keyword>
<comment type="caution">
    <text evidence="4">The sequence shown here is derived from an EMBL/GenBank/DDBJ whole genome shotgun (WGS) entry which is preliminary data.</text>
</comment>
<dbReference type="Pfam" id="PF00084">
    <property type="entry name" value="Sushi"/>
    <property type="match status" value="1"/>
</dbReference>
<feature type="domain" description="Sushi" evidence="3">
    <location>
        <begin position="30"/>
        <end position="86"/>
    </location>
</feature>
<evidence type="ECO:0000313" key="5">
    <source>
        <dbReference type="Proteomes" id="UP000828390"/>
    </source>
</evidence>
<sequence>MPDPTCDKTCPGNSSQKCGGTWKFGVYTNWACGPPPAIAHGSATLRRGTNVTYGSIADVYCDPGFIGQSTITCLPYTSWEYATCKKLAARNVAVLGRSAFIPIGHVDLHRRLHMEMQPYAEVPIDVSVKESHGMSTVILAVNLWIV</sequence>
<dbReference type="SUPFAM" id="SSF57535">
    <property type="entry name" value="Complement control module/SCR domain"/>
    <property type="match status" value="1"/>
</dbReference>
<gene>
    <name evidence="4" type="ORF">DPMN_126085</name>
</gene>
<dbReference type="Gene3D" id="2.10.70.10">
    <property type="entry name" value="Complement Module, domain 1"/>
    <property type="match status" value="1"/>
</dbReference>
<reference evidence="4" key="1">
    <citation type="journal article" date="2019" name="bioRxiv">
        <title>The Genome of the Zebra Mussel, Dreissena polymorpha: A Resource for Invasive Species Research.</title>
        <authorList>
            <person name="McCartney M.A."/>
            <person name="Auch B."/>
            <person name="Kono T."/>
            <person name="Mallez S."/>
            <person name="Zhang Y."/>
            <person name="Obille A."/>
            <person name="Becker A."/>
            <person name="Abrahante J.E."/>
            <person name="Garbe J."/>
            <person name="Badalamenti J.P."/>
            <person name="Herman A."/>
            <person name="Mangelson H."/>
            <person name="Liachko I."/>
            <person name="Sullivan S."/>
            <person name="Sone E.D."/>
            <person name="Koren S."/>
            <person name="Silverstein K.A.T."/>
            <person name="Beckman K.B."/>
            <person name="Gohl D.M."/>
        </authorList>
    </citation>
    <scope>NUCLEOTIDE SEQUENCE</scope>
    <source>
        <strain evidence="4">Duluth1</strain>
        <tissue evidence="4">Whole animal</tissue>
    </source>
</reference>
<evidence type="ECO:0000256" key="1">
    <source>
        <dbReference type="ARBA" id="ARBA00023157"/>
    </source>
</evidence>
<dbReference type="PROSITE" id="PS50923">
    <property type="entry name" value="SUSHI"/>
    <property type="match status" value="1"/>
</dbReference>
<organism evidence="4 5">
    <name type="scientific">Dreissena polymorpha</name>
    <name type="common">Zebra mussel</name>
    <name type="synonym">Mytilus polymorpha</name>
    <dbReference type="NCBI Taxonomy" id="45954"/>
    <lineage>
        <taxon>Eukaryota</taxon>
        <taxon>Metazoa</taxon>
        <taxon>Spiralia</taxon>
        <taxon>Lophotrochozoa</taxon>
        <taxon>Mollusca</taxon>
        <taxon>Bivalvia</taxon>
        <taxon>Autobranchia</taxon>
        <taxon>Heteroconchia</taxon>
        <taxon>Euheterodonta</taxon>
        <taxon>Imparidentia</taxon>
        <taxon>Neoheterodontei</taxon>
        <taxon>Myida</taxon>
        <taxon>Dreissenoidea</taxon>
        <taxon>Dreissenidae</taxon>
        <taxon>Dreissena</taxon>
    </lineage>
</organism>
<proteinExistence type="predicted"/>
<dbReference type="InterPro" id="IPR000436">
    <property type="entry name" value="Sushi_SCR_CCP_dom"/>
</dbReference>
<evidence type="ECO:0000313" key="4">
    <source>
        <dbReference type="EMBL" id="KAH3824252.1"/>
    </source>
</evidence>
<comment type="caution">
    <text evidence="2">Lacks conserved residue(s) required for the propagation of feature annotation.</text>
</comment>
<reference evidence="4" key="2">
    <citation type="submission" date="2020-11" db="EMBL/GenBank/DDBJ databases">
        <authorList>
            <person name="McCartney M.A."/>
            <person name="Auch B."/>
            <person name="Kono T."/>
            <person name="Mallez S."/>
            <person name="Becker A."/>
            <person name="Gohl D.M."/>
            <person name="Silverstein K.A.T."/>
            <person name="Koren S."/>
            <person name="Bechman K.B."/>
            <person name="Herman A."/>
            <person name="Abrahante J.E."/>
            <person name="Garbe J."/>
        </authorList>
    </citation>
    <scope>NUCLEOTIDE SEQUENCE</scope>
    <source>
        <strain evidence="4">Duluth1</strain>
        <tissue evidence="4">Whole animal</tissue>
    </source>
</reference>